<gene>
    <name evidence="2" type="ORF">BLNAU_11868</name>
</gene>
<evidence type="ECO:0000313" key="2">
    <source>
        <dbReference type="EMBL" id="KAK2953242.1"/>
    </source>
</evidence>
<protein>
    <submittedName>
        <fullName evidence="2">Uncharacterized protein</fullName>
    </submittedName>
</protein>
<feature type="transmembrane region" description="Helical" evidence="1">
    <location>
        <begin position="54"/>
        <end position="75"/>
    </location>
</feature>
<comment type="caution">
    <text evidence="2">The sequence shown here is derived from an EMBL/GenBank/DDBJ whole genome shotgun (WGS) entry which is preliminary data.</text>
</comment>
<organism evidence="2 3">
    <name type="scientific">Blattamonas nauphoetae</name>
    <dbReference type="NCBI Taxonomy" id="2049346"/>
    <lineage>
        <taxon>Eukaryota</taxon>
        <taxon>Metamonada</taxon>
        <taxon>Preaxostyla</taxon>
        <taxon>Oxymonadida</taxon>
        <taxon>Blattamonas</taxon>
    </lineage>
</organism>
<dbReference type="EMBL" id="JARBJD010000094">
    <property type="protein sequence ID" value="KAK2953242.1"/>
    <property type="molecule type" value="Genomic_DNA"/>
</dbReference>
<keyword evidence="1" id="KW-1133">Transmembrane helix</keyword>
<evidence type="ECO:0000256" key="1">
    <source>
        <dbReference type="SAM" id="Phobius"/>
    </source>
</evidence>
<sequence length="114" mass="12684">MKQSDRSDPSQVPGHGGECALMMCSGRTEHQILRTEDREDKSDMSCPVLSFDLIIFPMSIIFHTLVLLTNVTLPILTVPLRQFPQNLTIACITLSLLLFLSSFFLPIFTDAANA</sequence>
<reference evidence="2 3" key="1">
    <citation type="journal article" date="2022" name="bioRxiv">
        <title>Genomics of Preaxostyla Flagellates Illuminates Evolutionary Transitions and the Path Towards Mitochondrial Loss.</title>
        <authorList>
            <person name="Novak L.V.F."/>
            <person name="Treitli S.C."/>
            <person name="Pyrih J."/>
            <person name="Halakuc P."/>
            <person name="Pipaliya S.V."/>
            <person name="Vacek V."/>
            <person name="Brzon O."/>
            <person name="Soukal P."/>
            <person name="Eme L."/>
            <person name="Dacks J.B."/>
            <person name="Karnkowska A."/>
            <person name="Elias M."/>
            <person name="Hampl V."/>
        </authorList>
    </citation>
    <scope>NUCLEOTIDE SEQUENCE [LARGE SCALE GENOMIC DNA]</scope>
    <source>
        <strain evidence="2">NAU3</strain>
        <tissue evidence="2">Gut</tissue>
    </source>
</reference>
<feature type="transmembrane region" description="Helical" evidence="1">
    <location>
        <begin position="87"/>
        <end position="108"/>
    </location>
</feature>
<name>A0ABQ9XLD7_9EUKA</name>
<evidence type="ECO:0000313" key="3">
    <source>
        <dbReference type="Proteomes" id="UP001281761"/>
    </source>
</evidence>
<keyword evidence="1" id="KW-0472">Membrane</keyword>
<proteinExistence type="predicted"/>
<keyword evidence="3" id="KW-1185">Reference proteome</keyword>
<dbReference type="Proteomes" id="UP001281761">
    <property type="component" value="Unassembled WGS sequence"/>
</dbReference>
<accession>A0ABQ9XLD7</accession>
<keyword evidence="1" id="KW-0812">Transmembrane</keyword>